<feature type="transmembrane region" description="Helical" evidence="5">
    <location>
        <begin position="180"/>
        <end position="198"/>
    </location>
</feature>
<feature type="transmembrane region" description="Helical" evidence="5">
    <location>
        <begin position="331"/>
        <end position="349"/>
    </location>
</feature>
<feature type="transmembrane region" description="Helical" evidence="5">
    <location>
        <begin position="152"/>
        <end position="174"/>
    </location>
</feature>
<feature type="transmembrane region" description="Helical" evidence="5">
    <location>
        <begin position="355"/>
        <end position="377"/>
    </location>
</feature>
<dbReference type="Gene3D" id="1.20.1720.10">
    <property type="entry name" value="Multidrug resistance protein D"/>
    <property type="match status" value="1"/>
</dbReference>
<feature type="transmembrane region" description="Helical" evidence="5">
    <location>
        <begin position="419"/>
        <end position="438"/>
    </location>
</feature>
<name>A0A229T7K7_9PSEU</name>
<sequence>MPEARPPLCPFSSLGHSLTTIAPSRAKTAVFGLFLSVFLAMLDAQVVATALPRIAAEFGGTGAYAWVTTAYLLAGSVTAPLYGKLGDVFGRKRVLLGALAVFLLGSLACGLAPTAGLLIAGRVLQGAGSGGLFVSVGASLGEMFTPREGAKYFGWFSICFAVASLSGPVVGGLLTGLAGWRSIFLVNLPLGLVAVGLLTTLDLPRRRKTAPFDFTGVVLLGIAITGFTLLTPWSIALGAASAVAFGFTERKAAAPVLPPRLFRDRTFTVSVLLSVLSGFAFLGSVNYIAVFLQADAGPAEGGLRLVPMTLAVSLSSVVASKVIARTGAYRWAPRLSMALGLVAVLGLLTLDALPLVLGCLVVFGLAAGLNLQVLAMATQNTAPPADRGAVAAAVNLARALGSALGPVALGFAYSAGPHGVFLALLPVLALALVTAFALPHVPLSR</sequence>
<proteinExistence type="predicted"/>
<dbReference type="PANTHER" id="PTHR23501:SF197">
    <property type="entry name" value="COMD"/>
    <property type="match status" value="1"/>
</dbReference>
<evidence type="ECO:0000256" key="5">
    <source>
        <dbReference type="SAM" id="Phobius"/>
    </source>
</evidence>
<feature type="transmembrane region" description="Helical" evidence="5">
    <location>
        <begin position="233"/>
        <end position="248"/>
    </location>
</feature>
<gene>
    <name evidence="7" type="ORF">CF165_18340</name>
</gene>
<feature type="transmembrane region" description="Helical" evidence="5">
    <location>
        <begin position="305"/>
        <end position="324"/>
    </location>
</feature>
<dbReference type="PANTHER" id="PTHR23501">
    <property type="entry name" value="MAJOR FACILITATOR SUPERFAMILY"/>
    <property type="match status" value="1"/>
</dbReference>
<evidence type="ECO:0000256" key="2">
    <source>
        <dbReference type="ARBA" id="ARBA00022692"/>
    </source>
</evidence>
<organism evidence="7 8">
    <name type="scientific">Amycolatopsis vastitatis</name>
    <dbReference type="NCBI Taxonomy" id="1905142"/>
    <lineage>
        <taxon>Bacteria</taxon>
        <taxon>Bacillati</taxon>
        <taxon>Actinomycetota</taxon>
        <taxon>Actinomycetes</taxon>
        <taxon>Pseudonocardiales</taxon>
        <taxon>Pseudonocardiaceae</taxon>
        <taxon>Amycolatopsis</taxon>
    </lineage>
</organism>
<dbReference type="PRINTS" id="PR01036">
    <property type="entry name" value="TCRTETB"/>
</dbReference>
<dbReference type="SUPFAM" id="SSF103473">
    <property type="entry name" value="MFS general substrate transporter"/>
    <property type="match status" value="1"/>
</dbReference>
<feature type="domain" description="Major facilitator superfamily (MFS) profile" evidence="6">
    <location>
        <begin position="29"/>
        <end position="443"/>
    </location>
</feature>
<evidence type="ECO:0000256" key="4">
    <source>
        <dbReference type="ARBA" id="ARBA00023136"/>
    </source>
</evidence>
<dbReference type="Pfam" id="PF07690">
    <property type="entry name" value="MFS_1"/>
    <property type="match status" value="1"/>
</dbReference>
<evidence type="ECO:0000313" key="8">
    <source>
        <dbReference type="Proteomes" id="UP000215199"/>
    </source>
</evidence>
<feature type="transmembrane region" description="Helical" evidence="5">
    <location>
        <begin position="63"/>
        <end position="82"/>
    </location>
</feature>
<evidence type="ECO:0000313" key="7">
    <source>
        <dbReference type="EMBL" id="OXM66749.1"/>
    </source>
</evidence>
<comment type="subcellular location">
    <subcellularLocation>
        <location evidence="1">Cell membrane</location>
        <topology evidence="1">Multi-pass membrane protein</topology>
    </subcellularLocation>
</comment>
<dbReference type="GO" id="GO:0005886">
    <property type="term" value="C:plasma membrane"/>
    <property type="evidence" value="ECO:0007669"/>
    <property type="project" value="UniProtKB-SubCell"/>
</dbReference>
<dbReference type="EMBL" id="NMUL01000016">
    <property type="protein sequence ID" value="OXM66749.1"/>
    <property type="molecule type" value="Genomic_DNA"/>
</dbReference>
<keyword evidence="8" id="KW-1185">Reference proteome</keyword>
<evidence type="ECO:0000259" key="6">
    <source>
        <dbReference type="PROSITE" id="PS50850"/>
    </source>
</evidence>
<dbReference type="InterPro" id="IPR020846">
    <property type="entry name" value="MFS_dom"/>
</dbReference>
<comment type="caution">
    <text evidence="7">The sequence shown here is derived from an EMBL/GenBank/DDBJ whole genome shotgun (WGS) entry which is preliminary data.</text>
</comment>
<dbReference type="InterPro" id="IPR036259">
    <property type="entry name" value="MFS_trans_sf"/>
</dbReference>
<dbReference type="OrthoDB" id="4082704at2"/>
<dbReference type="Gene3D" id="1.20.1250.20">
    <property type="entry name" value="MFS general substrate transporter like domains"/>
    <property type="match status" value="1"/>
</dbReference>
<keyword evidence="3 5" id="KW-1133">Transmembrane helix</keyword>
<protein>
    <submittedName>
        <fullName evidence="7">MFS transporter</fullName>
    </submittedName>
</protein>
<keyword evidence="2 5" id="KW-0812">Transmembrane</keyword>
<evidence type="ECO:0000256" key="1">
    <source>
        <dbReference type="ARBA" id="ARBA00004651"/>
    </source>
</evidence>
<feature type="transmembrane region" description="Helical" evidence="5">
    <location>
        <begin position="269"/>
        <end position="293"/>
    </location>
</feature>
<accession>A0A229T7K7</accession>
<feature type="transmembrane region" description="Helical" evidence="5">
    <location>
        <begin position="389"/>
        <end position="413"/>
    </location>
</feature>
<dbReference type="AlphaFoldDB" id="A0A229T7K7"/>
<keyword evidence="4 5" id="KW-0472">Membrane</keyword>
<feature type="transmembrane region" description="Helical" evidence="5">
    <location>
        <begin position="94"/>
        <end position="113"/>
    </location>
</feature>
<dbReference type="Proteomes" id="UP000215199">
    <property type="component" value="Unassembled WGS sequence"/>
</dbReference>
<dbReference type="PROSITE" id="PS50850">
    <property type="entry name" value="MFS"/>
    <property type="match status" value="1"/>
</dbReference>
<evidence type="ECO:0000256" key="3">
    <source>
        <dbReference type="ARBA" id="ARBA00022989"/>
    </source>
</evidence>
<feature type="transmembrane region" description="Helical" evidence="5">
    <location>
        <begin position="29"/>
        <end position="51"/>
    </location>
</feature>
<dbReference type="InterPro" id="IPR011701">
    <property type="entry name" value="MFS"/>
</dbReference>
<dbReference type="GO" id="GO:0022857">
    <property type="term" value="F:transmembrane transporter activity"/>
    <property type="evidence" value="ECO:0007669"/>
    <property type="project" value="InterPro"/>
</dbReference>
<reference evidence="8" key="1">
    <citation type="submission" date="2017-07" db="EMBL/GenBank/DDBJ databases">
        <title>Comparative genome mining reveals phylogenetic distribution patterns of secondary metabolites in Amycolatopsis.</title>
        <authorList>
            <person name="Adamek M."/>
            <person name="Alanjary M."/>
            <person name="Sales-Ortells H."/>
            <person name="Goodfellow M."/>
            <person name="Bull A.T."/>
            <person name="Kalinowski J."/>
            <person name="Ziemert N."/>
        </authorList>
    </citation>
    <scope>NUCLEOTIDE SEQUENCE [LARGE SCALE GENOMIC DNA]</scope>
    <source>
        <strain evidence="8">H5</strain>
    </source>
</reference>